<dbReference type="InterPro" id="IPR052914">
    <property type="entry name" value="Aldehyde_Oxdr_Iron-Sulfur"/>
</dbReference>
<dbReference type="InterPro" id="IPR001041">
    <property type="entry name" value="2Fe-2S_ferredoxin-type"/>
</dbReference>
<dbReference type="PANTHER" id="PTHR45331">
    <property type="entry name" value="OXIDOREDUCTASE, IRON-SULPHUR BINDING SUBUNIT-RELATED-RELATED"/>
    <property type="match status" value="1"/>
</dbReference>
<evidence type="ECO:0000259" key="1">
    <source>
        <dbReference type="Pfam" id="PF00111"/>
    </source>
</evidence>
<protein>
    <submittedName>
        <fullName evidence="3">(2Fe-2S)-binding protein</fullName>
    </submittedName>
</protein>
<dbReference type="Gene3D" id="3.10.20.30">
    <property type="match status" value="1"/>
</dbReference>
<dbReference type="Gene3D" id="1.10.150.120">
    <property type="entry name" value="[2Fe-2S]-binding domain"/>
    <property type="match status" value="1"/>
</dbReference>
<gene>
    <name evidence="3" type="ORF">K8U61_09320</name>
</gene>
<proteinExistence type="predicted"/>
<organism evidence="3 4">
    <name type="scientific">Nocardioides mangrovi</name>
    <dbReference type="NCBI Taxonomy" id="2874580"/>
    <lineage>
        <taxon>Bacteria</taxon>
        <taxon>Bacillati</taxon>
        <taxon>Actinomycetota</taxon>
        <taxon>Actinomycetes</taxon>
        <taxon>Propionibacteriales</taxon>
        <taxon>Nocardioidaceae</taxon>
        <taxon>Nocardioides</taxon>
    </lineage>
</organism>
<dbReference type="SUPFAM" id="SSF54292">
    <property type="entry name" value="2Fe-2S ferredoxin-like"/>
    <property type="match status" value="1"/>
</dbReference>
<feature type="domain" description="2Fe-2S ferredoxin-type" evidence="1">
    <location>
        <begin position="7"/>
        <end position="55"/>
    </location>
</feature>
<dbReference type="InterPro" id="IPR002888">
    <property type="entry name" value="2Fe-2S-bd"/>
</dbReference>
<sequence length="162" mass="17798">MPRQTFVLNGKPVTVDVHDDVRVLWVLRDLLGVTGPKYGCGINVCKACTSHVNGRAFNPCSVRVGDLEPADEVTTIEGLADTVDADLHPMQQAWLDRDVAQCGYCQPGQIMAAVALVRKVRREGRTITDADLDGIRNICRCGTYTRIREAIAQGERGMERGM</sequence>
<dbReference type="EMBL" id="JAIQZJ010000004">
    <property type="protein sequence ID" value="MBZ5738360.1"/>
    <property type="molecule type" value="Genomic_DNA"/>
</dbReference>
<dbReference type="InterPro" id="IPR012675">
    <property type="entry name" value="Beta-grasp_dom_sf"/>
</dbReference>
<accession>A0ABS7UBV8</accession>
<dbReference type="RefSeq" id="WP_224122732.1">
    <property type="nucleotide sequence ID" value="NZ_JAIQZJ010000004.1"/>
</dbReference>
<reference evidence="3 4" key="1">
    <citation type="submission" date="2021-09" db="EMBL/GenBank/DDBJ databases">
        <title>Whole genome sequence of Nocardioides sp. GBK3QG-3.</title>
        <authorList>
            <person name="Tuo L."/>
        </authorList>
    </citation>
    <scope>NUCLEOTIDE SEQUENCE [LARGE SCALE GENOMIC DNA]</scope>
    <source>
        <strain evidence="3 4">GBK3QG-3</strain>
    </source>
</reference>
<dbReference type="Pfam" id="PF00111">
    <property type="entry name" value="Fer2"/>
    <property type="match status" value="1"/>
</dbReference>
<dbReference type="PANTHER" id="PTHR45331:SF2">
    <property type="entry name" value="OXIDOREDUCTASE WITH IRON-SULFUR SUBUNIT"/>
    <property type="match status" value="1"/>
</dbReference>
<comment type="caution">
    <text evidence="3">The sequence shown here is derived from an EMBL/GenBank/DDBJ whole genome shotgun (WGS) entry which is preliminary data.</text>
</comment>
<feature type="domain" description="[2Fe-2S]-binding" evidence="2">
    <location>
        <begin position="75"/>
        <end position="151"/>
    </location>
</feature>
<evidence type="ECO:0000313" key="4">
    <source>
        <dbReference type="Proteomes" id="UP000780875"/>
    </source>
</evidence>
<dbReference type="InterPro" id="IPR036884">
    <property type="entry name" value="2Fe-2S-bd_dom_sf"/>
</dbReference>
<keyword evidence="4" id="KW-1185">Reference proteome</keyword>
<dbReference type="SUPFAM" id="SSF47741">
    <property type="entry name" value="CO dehydrogenase ISP C-domain like"/>
    <property type="match status" value="1"/>
</dbReference>
<dbReference type="InterPro" id="IPR036010">
    <property type="entry name" value="2Fe-2S_ferredoxin-like_sf"/>
</dbReference>
<dbReference type="CDD" id="cd00207">
    <property type="entry name" value="fer2"/>
    <property type="match status" value="1"/>
</dbReference>
<name>A0ABS7UBV8_9ACTN</name>
<evidence type="ECO:0000313" key="3">
    <source>
        <dbReference type="EMBL" id="MBZ5738360.1"/>
    </source>
</evidence>
<dbReference type="Proteomes" id="UP000780875">
    <property type="component" value="Unassembled WGS sequence"/>
</dbReference>
<dbReference type="Pfam" id="PF01799">
    <property type="entry name" value="Fer2_2"/>
    <property type="match status" value="1"/>
</dbReference>
<evidence type="ECO:0000259" key="2">
    <source>
        <dbReference type="Pfam" id="PF01799"/>
    </source>
</evidence>